<dbReference type="KEGG" id="cph:Cpha266_2239"/>
<keyword evidence="2" id="KW-1185">Reference proteome</keyword>
<sequence length="77" mass="8526">MHYPVIGVGQLCKQEELSAMTKPYEISKHLVLESYRTVKANRGGAGVDQESIEAFEKNLKGNLYKLCKGNRGRSAIA</sequence>
<dbReference type="AlphaFoldDB" id="A1BIK8"/>
<name>A1BIK8_CHLPD</name>
<proteinExistence type="predicted"/>
<dbReference type="EMBL" id="CP000492">
    <property type="protein sequence ID" value="ABL66235.1"/>
    <property type="molecule type" value="Genomic_DNA"/>
</dbReference>
<dbReference type="eggNOG" id="COG3344">
    <property type="taxonomic scope" value="Bacteria"/>
</dbReference>
<protein>
    <submittedName>
        <fullName evidence="1">Uncharacterized protein</fullName>
    </submittedName>
</protein>
<accession>A1BIK8</accession>
<dbReference type="Proteomes" id="UP000008701">
    <property type="component" value="Chromosome"/>
</dbReference>
<gene>
    <name evidence="1" type="ordered locus">Cpha266_2239</name>
</gene>
<evidence type="ECO:0000313" key="1">
    <source>
        <dbReference type="EMBL" id="ABL66235.1"/>
    </source>
</evidence>
<evidence type="ECO:0000313" key="2">
    <source>
        <dbReference type="Proteomes" id="UP000008701"/>
    </source>
</evidence>
<dbReference type="HOGENOM" id="CLU_2631759_0_0_10"/>
<dbReference type="STRING" id="290317.Cpha266_2239"/>
<reference evidence="1 2" key="1">
    <citation type="submission" date="2006-12" db="EMBL/GenBank/DDBJ databases">
        <title>Complete sequence of Chlorobium phaeobacteroides DSM 266.</title>
        <authorList>
            <consortium name="US DOE Joint Genome Institute"/>
            <person name="Copeland A."/>
            <person name="Lucas S."/>
            <person name="Lapidus A."/>
            <person name="Barry K."/>
            <person name="Detter J.C."/>
            <person name="Glavina del Rio T."/>
            <person name="Hammon N."/>
            <person name="Israni S."/>
            <person name="Pitluck S."/>
            <person name="Goltsman E."/>
            <person name="Schmutz J."/>
            <person name="Larimer F."/>
            <person name="Land M."/>
            <person name="Hauser L."/>
            <person name="Mikhailova N."/>
            <person name="Li T."/>
            <person name="Overmann J."/>
            <person name="Bryant D.A."/>
            <person name="Richardson P."/>
        </authorList>
    </citation>
    <scope>NUCLEOTIDE SEQUENCE [LARGE SCALE GENOMIC DNA]</scope>
    <source>
        <strain evidence="1 2">DSM 266</strain>
    </source>
</reference>
<organism evidence="1 2">
    <name type="scientific">Chlorobium phaeobacteroides (strain DSM 266 / SMG 266 / 2430)</name>
    <dbReference type="NCBI Taxonomy" id="290317"/>
    <lineage>
        <taxon>Bacteria</taxon>
        <taxon>Pseudomonadati</taxon>
        <taxon>Chlorobiota</taxon>
        <taxon>Chlorobiia</taxon>
        <taxon>Chlorobiales</taxon>
        <taxon>Chlorobiaceae</taxon>
        <taxon>Chlorobium/Pelodictyon group</taxon>
        <taxon>Chlorobium</taxon>
    </lineage>
</organism>